<protein>
    <submittedName>
        <fullName evidence="2">Uncharacterized protein</fullName>
    </submittedName>
</protein>
<sequence>MHPLPLRKTGTRATLYLGNTVLCSDWPPCTSSTDTEGCVVIRRGLNSPQLALGCVDRRCMQLTPTFAVRIVQMRYRHWPRSALLTVAHQTIPATVDQEAQQEQRSGLSRLKSYETPQRPSVAHGSIHYKRRKRTDPTLRTGKRLRVPCRSSVQWRT</sequence>
<name>A0A9P9R439_FUSSL</name>
<keyword evidence="3" id="KW-1185">Reference proteome</keyword>
<proteinExistence type="predicted"/>
<dbReference type="EMBL" id="JAGTJS010000006">
    <property type="protein sequence ID" value="KAH7266467.1"/>
    <property type="molecule type" value="Genomic_DNA"/>
</dbReference>
<gene>
    <name evidence="2" type="ORF">B0J15DRAFT_488678</name>
</gene>
<evidence type="ECO:0000313" key="3">
    <source>
        <dbReference type="Proteomes" id="UP000736672"/>
    </source>
</evidence>
<feature type="compositionally biased region" description="Polar residues" evidence="1">
    <location>
        <begin position="95"/>
        <end position="106"/>
    </location>
</feature>
<reference evidence="2" key="1">
    <citation type="journal article" date="2021" name="Nat. Commun.">
        <title>Genetic determinants of endophytism in the Arabidopsis root mycobiome.</title>
        <authorList>
            <person name="Mesny F."/>
            <person name="Miyauchi S."/>
            <person name="Thiergart T."/>
            <person name="Pickel B."/>
            <person name="Atanasova L."/>
            <person name="Karlsson M."/>
            <person name="Huettel B."/>
            <person name="Barry K.W."/>
            <person name="Haridas S."/>
            <person name="Chen C."/>
            <person name="Bauer D."/>
            <person name="Andreopoulos W."/>
            <person name="Pangilinan J."/>
            <person name="LaButti K."/>
            <person name="Riley R."/>
            <person name="Lipzen A."/>
            <person name="Clum A."/>
            <person name="Drula E."/>
            <person name="Henrissat B."/>
            <person name="Kohler A."/>
            <person name="Grigoriev I.V."/>
            <person name="Martin F.M."/>
            <person name="Hacquard S."/>
        </authorList>
    </citation>
    <scope>NUCLEOTIDE SEQUENCE</scope>
    <source>
        <strain evidence="2">FSSC 5 MPI-SDFR-AT-0091</strain>
    </source>
</reference>
<dbReference type="AlphaFoldDB" id="A0A9P9R439"/>
<feature type="region of interest" description="Disordered" evidence="1">
    <location>
        <begin position="95"/>
        <end position="136"/>
    </location>
</feature>
<evidence type="ECO:0000256" key="1">
    <source>
        <dbReference type="SAM" id="MobiDB-lite"/>
    </source>
</evidence>
<organism evidence="2 3">
    <name type="scientific">Fusarium solani</name>
    <name type="common">Filamentous fungus</name>
    <dbReference type="NCBI Taxonomy" id="169388"/>
    <lineage>
        <taxon>Eukaryota</taxon>
        <taxon>Fungi</taxon>
        <taxon>Dikarya</taxon>
        <taxon>Ascomycota</taxon>
        <taxon>Pezizomycotina</taxon>
        <taxon>Sordariomycetes</taxon>
        <taxon>Hypocreomycetidae</taxon>
        <taxon>Hypocreales</taxon>
        <taxon>Nectriaceae</taxon>
        <taxon>Fusarium</taxon>
        <taxon>Fusarium solani species complex</taxon>
    </lineage>
</organism>
<accession>A0A9P9R439</accession>
<dbReference type="Proteomes" id="UP000736672">
    <property type="component" value="Unassembled WGS sequence"/>
</dbReference>
<evidence type="ECO:0000313" key="2">
    <source>
        <dbReference type="EMBL" id="KAH7266467.1"/>
    </source>
</evidence>
<comment type="caution">
    <text evidence="2">The sequence shown here is derived from an EMBL/GenBank/DDBJ whole genome shotgun (WGS) entry which is preliminary data.</text>
</comment>
<feature type="non-terminal residue" evidence="2">
    <location>
        <position position="1"/>
    </location>
</feature>